<dbReference type="OrthoDB" id="10032at2157"/>
<dbReference type="EMBL" id="BGKI01000001">
    <property type="protein sequence ID" value="GBH33407.1"/>
    <property type="molecule type" value="Genomic_DNA"/>
</dbReference>
<organism evidence="1 2">
    <name type="scientific">Nitrosopumilus zosterae</name>
    <dbReference type="NCBI Taxonomy" id="718286"/>
    <lineage>
        <taxon>Archaea</taxon>
        <taxon>Nitrososphaerota</taxon>
        <taxon>Nitrososphaeria</taxon>
        <taxon>Nitrosopumilales</taxon>
        <taxon>Nitrosopumilaceae</taxon>
        <taxon>Nitrosopumilus</taxon>
    </lineage>
</organism>
<name>A0A2S2KPB2_9ARCH</name>
<protein>
    <submittedName>
        <fullName evidence="1">Uncharacterized protein</fullName>
    </submittedName>
</protein>
<proteinExistence type="predicted"/>
<comment type="caution">
    <text evidence="1">The sequence shown here is derived from an EMBL/GenBank/DDBJ whole genome shotgun (WGS) entry which is preliminary data.</text>
</comment>
<evidence type="ECO:0000313" key="2">
    <source>
        <dbReference type="Proteomes" id="UP000245829"/>
    </source>
</evidence>
<reference evidence="1 2" key="1">
    <citation type="submission" date="2018-05" db="EMBL/GenBank/DDBJ databases">
        <title>genome sequencing of Nitrosopumilus sp. NM25.</title>
        <authorList>
            <person name="Mori K."/>
            <person name="Nakagawa T."/>
        </authorList>
    </citation>
    <scope>NUCLEOTIDE SEQUENCE [LARGE SCALE GENOMIC DNA]</scope>
    <source>
        <strain evidence="1 2">NM25</strain>
    </source>
</reference>
<dbReference type="GeneID" id="76209530"/>
<keyword evidence="2" id="KW-1185">Reference proteome</keyword>
<gene>
    <name evidence="1" type="ORF">NZNM25_01980</name>
</gene>
<evidence type="ECO:0000313" key="1">
    <source>
        <dbReference type="EMBL" id="GBH33407.1"/>
    </source>
</evidence>
<sequence length="93" mass="10849">MISVKKSFINYAVEQTLVDIGGEPMMMLVSEKLHSKYDCNLENSYKTPRYINDVLIDLYGKSSHNIIDKITETLDEFSHTQEIEKFLLQLNEF</sequence>
<dbReference type="AlphaFoldDB" id="A0A2S2KPB2"/>
<dbReference type="RefSeq" id="WP_109876065.1">
    <property type="nucleotide sequence ID" value="NZ_AP026695.1"/>
</dbReference>
<dbReference type="Proteomes" id="UP000245829">
    <property type="component" value="Unassembled WGS sequence"/>
</dbReference>
<accession>A0A2S2KPB2</accession>